<accession>A0A2I0L797</accession>
<evidence type="ECO:0000313" key="3">
    <source>
        <dbReference type="Proteomes" id="UP000233551"/>
    </source>
</evidence>
<protein>
    <submittedName>
        <fullName evidence="2">Uncharacterized protein</fullName>
    </submittedName>
</protein>
<keyword evidence="3" id="KW-1185">Reference proteome</keyword>
<name>A0A2I0L797_PUNGR</name>
<reference evidence="2 3" key="1">
    <citation type="submission" date="2017-11" db="EMBL/GenBank/DDBJ databases">
        <title>De-novo sequencing of pomegranate (Punica granatum L.) genome.</title>
        <authorList>
            <person name="Akparov Z."/>
            <person name="Amiraslanov A."/>
            <person name="Hajiyeva S."/>
            <person name="Abbasov M."/>
            <person name="Kaur K."/>
            <person name="Hamwieh A."/>
            <person name="Solovyev V."/>
            <person name="Salamov A."/>
            <person name="Braich B."/>
            <person name="Kosarev P."/>
            <person name="Mahmoud A."/>
            <person name="Hajiyev E."/>
            <person name="Babayeva S."/>
            <person name="Izzatullayeva V."/>
            <person name="Mammadov A."/>
            <person name="Mammadov A."/>
            <person name="Sharifova S."/>
            <person name="Ojaghi J."/>
            <person name="Eynullazada K."/>
            <person name="Bayramov B."/>
            <person name="Abdulazimova A."/>
            <person name="Shahmuradov I."/>
        </authorList>
    </citation>
    <scope>NUCLEOTIDE SEQUENCE [LARGE SCALE GENOMIC DNA]</scope>
    <source>
        <strain evidence="3">cv. AG2017</strain>
        <tissue evidence="2">Leaf</tissue>
    </source>
</reference>
<dbReference type="AlphaFoldDB" id="A0A2I0L797"/>
<proteinExistence type="predicted"/>
<evidence type="ECO:0000256" key="1">
    <source>
        <dbReference type="SAM" id="MobiDB-lite"/>
    </source>
</evidence>
<dbReference type="EMBL" id="PGOL01000134">
    <property type="protein sequence ID" value="PKI75986.1"/>
    <property type="molecule type" value="Genomic_DNA"/>
</dbReference>
<comment type="caution">
    <text evidence="2">The sequence shown here is derived from an EMBL/GenBank/DDBJ whole genome shotgun (WGS) entry which is preliminary data.</text>
</comment>
<feature type="region of interest" description="Disordered" evidence="1">
    <location>
        <begin position="144"/>
        <end position="170"/>
    </location>
</feature>
<feature type="compositionally biased region" description="Basic and acidic residues" evidence="1">
    <location>
        <begin position="144"/>
        <end position="167"/>
    </location>
</feature>
<sequence length="337" mass="37476">MATHMTELIAMLRDQNRASSSFTLPPEYRPTVDPNPVVPSIYATDSEDISFSAIAYELAVHPVSDPLQLPPAPTAVPLPSATFLFADSSMHALPSLTMPVRPLVYTVPPPMVPPGRILLTSPSSDLIEAGKKFDMGVKLGRSEGISRKKDEEASKRQTAESSKKNKDATVGTAYAHPVHLRGSTMRNRHIPRPHQSLFSHNRNNNMLPLRFSKAEPQLRDLLSRLNGLLLLKLNRVASRNLVNASSIRLYRLFLLIYFGNSFIAAIGEEDDLQETPVPFIIDYAPAEVAFTSASFVIEVLAKESYQDRRVPWDYGSEVANMEQDMSAMGITRSRRVY</sequence>
<organism evidence="2 3">
    <name type="scientific">Punica granatum</name>
    <name type="common">Pomegranate</name>
    <dbReference type="NCBI Taxonomy" id="22663"/>
    <lineage>
        <taxon>Eukaryota</taxon>
        <taxon>Viridiplantae</taxon>
        <taxon>Streptophyta</taxon>
        <taxon>Embryophyta</taxon>
        <taxon>Tracheophyta</taxon>
        <taxon>Spermatophyta</taxon>
        <taxon>Magnoliopsida</taxon>
        <taxon>eudicotyledons</taxon>
        <taxon>Gunneridae</taxon>
        <taxon>Pentapetalae</taxon>
        <taxon>rosids</taxon>
        <taxon>malvids</taxon>
        <taxon>Myrtales</taxon>
        <taxon>Lythraceae</taxon>
        <taxon>Punica</taxon>
    </lineage>
</organism>
<dbReference type="Proteomes" id="UP000233551">
    <property type="component" value="Unassembled WGS sequence"/>
</dbReference>
<gene>
    <name evidence="2" type="ORF">CRG98_003644</name>
</gene>
<evidence type="ECO:0000313" key="2">
    <source>
        <dbReference type="EMBL" id="PKI75986.1"/>
    </source>
</evidence>